<dbReference type="InParanoid" id="A0A5C7EUV6"/>
<keyword evidence="1" id="KW-0812">Transmembrane</keyword>
<dbReference type="EMBL" id="VPFL01000008">
    <property type="protein sequence ID" value="TXF12060.1"/>
    <property type="molecule type" value="Genomic_DNA"/>
</dbReference>
<dbReference type="AlphaFoldDB" id="A0A5C7EUV6"/>
<dbReference type="InterPro" id="IPR006747">
    <property type="entry name" value="DUF599"/>
</dbReference>
<dbReference type="Pfam" id="PF04654">
    <property type="entry name" value="DUF599"/>
    <property type="match status" value="1"/>
</dbReference>
<dbReference type="RefSeq" id="WP_147799553.1">
    <property type="nucleotide sequence ID" value="NZ_VPFL01000008.1"/>
</dbReference>
<feature type="transmembrane region" description="Helical" evidence="1">
    <location>
        <begin position="67"/>
        <end position="96"/>
    </location>
</feature>
<gene>
    <name evidence="2" type="ORF">FR698_07365</name>
</gene>
<dbReference type="Proteomes" id="UP000321201">
    <property type="component" value="Unassembled WGS sequence"/>
</dbReference>
<comment type="caution">
    <text evidence="2">The sequence shown here is derived from an EMBL/GenBank/DDBJ whole genome shotgun (WGS) entry which is preliminary data.</text>
</comment>
<keyword evidence="1" id="KW-1133">Transmembrane helix</keyword>
<name>A0A5C7EUV6_9PROT</name>
<keyword evidence="3" id="KW-1185">Reference proteome</keyword>
<feature type="transmembrane region" description="Helical" evidence="1">
    <location>
        <begin position="116"/>
        <end position="133"/>
    </location>
</feature>
<organism evidence="2 3">
    <name type="scientific">Pelomicrobium methylotrophicum</name>
    <dbReference type="NCBI Taxonomy" id="2602750"/>
    <lineage>
        <taxon>Bacteria</taxon>
        <taxon>Pseudomonadati</taxon>
        <taxon>Pseudomonadota</taxon>
        <taxon>Hydrogenophilia</taxon>
        <taxon>Hydrogenophilia incertae sedis</taxon>
        <taxon>Pelomicrobium</taxon>
    </lineage>
</organism>
<evidence type="ECO:0000313" key="2">
    <source>
        <dbReference type="EMBL" id="TXF12060.1"/>
    </source>
</evidence>
<dbReference type="OrthoDB" id="8524743at2"/>
<protein>
    <submittedName>
        <fullName evidence="2">DUF599 family protein</fullName>
    </submittedName>
</protein>
<dbReference type="PANTHER" id="PTHR31881">
    <property type="match status" value="1"/>
</dbReference>
<sequence>MPGVISSLGWQDWLAALWFIAGWSGYSHYADYRRSAQRGLVGVGHLYRLVWARQMLKRENRITDSTLIGHLMTSVSFFASTTVFIIAGVITVLGSVENIMQVTADLPFVRQAARELWEIKLIVLLTIFVYAFFKFTWSIRQFNLVSIVMGSAPAPDEDERWHDAFARKVAQVNGLAGDEFHRGIRAYYFGLAALTWFVQPWLFMVATALVIFVLYRQNFASAALKALQAEPFPKDAP</sequence>
<evidence type="ECO:0000313" key="3">
    <source>
        <dbReference type="Proteomes" id="UP000321201"/>
    </source>
</evidence>
<dbReference type="PANTHER" id="PTHR31881:SF6">
    <property type="entry name" value="OS09G0494600 PROTEIN"/>
    <property type="match status" value="1"/>
</dbReference>
<reference evidence="2 3" key="1">
    <citation type="submission" date="2019-08" db="EMBL/GenBank/DDBJ databases">
        <title>Pelomicrobium methylotrophicum gen. nov., sp. nov. a moderately thermophilic, facultatively anaerobic, lithoautotrophic and methylotrophic bacterium isolated from a terrestrial mud volcano.</title>
        <authorList>
            <person name="Slobodkina G.B."/>
            <person name="Merkel A.Y."/>
            <person name="Slobodkin A.I."/>
        </authorList>
    </citation>
    <scope>NUCLEOTIDE SEQUENCE [LARGE SCALE GENOMIC DNA]</scope>
    <source>
        <strain evidence="2 3">SM250</strain>
    </source>
</reference>
<proteinExistence type="predicted"/>
<evidence type="ECO:0000256" key="1">
    <source>
        <dbReference type="SAM" id="Phobius"/>
    </source>
</evidence>
<feature type="transmembrane region" description="Helical" evidence="1">
    <location>
        <begin position="187"/>
        <end position="215"/>
    </location>
</feature>
<keyword evidence="1" id="KW-0472">Membrane</keyword>
<accession>A0A5C7EUV6</accession>